<name>A0AAU7V8X7_9ACTO</name>
<dbReference type="KEGG" id="sapp:SAC06_02620"/>
<dbReference type="SUPFAM" id="SSF55486">
    <property type="entry name" value="Metalloproteases ('zincins'), catalytic domain"/>
    <property type="match status" value="1"/>
</dbReference>
<dbReference type="CDD" id="cd12954">
    <property type="entry name" value="MMP_TTHA0227_like_1"/>
    <property type="match status" value="1"/>
</dbReference>
<proteinExistence type="predicted"/>
<reference evidence="2" key="1">
    <citation type="submission" date="2023-11" db="EMBL/GenBank/DDBJ databases">
        <title>Scrofimicrobium hongkongense sp. nov., isolated from a patient with peritonitis.</title>
        <authorList>
            <person name="Lao H.Y."/>
            <person name="Wong A.Y.P."/>
            <person name="Ng T.L."/>
            <person name="Wong R.Y.L."/>
            <person name="Yau M.C.Y."/>
            <person name="Lam J.Y.W."/>
            <person name="Siu G.K.H."/>
        </authorList>
    </citation>
    <scope>NUCLEOTIDE SEQUENCE</scope>
    <source>
        <strain evidence="2">R131</strain>
    </source>
</reference>
<protein>
    <submittedName>
        <fullName evidence="2">Metallopeptidase family protein</fullName>
    </submittedName>
</protein>
<evidence type="ECO:0000313" key="2">
    <source>
        <dbReference type="EMBL" id="XBW08468.1"/>
    </source>
</evidence>
<accession>A0AAU7V8X7</accession>
<evidence type="ECO:0000256" key="1">
    <source>
        <dbReference type="SAM" id="MobiDB-lite"/>
    </source>
</evidence>
<organism evidence="2">
    <name type="scientific">Scrofimicrobium appendicitidis</name>
    <dbReference type="NCBI Taxonomy" id="3079930"/>
    <lineage>
        <taxon>Bacteria</taxon>
        <taxon>Bacillati</taxon>
        <taxon>Actinomycetota</taxon>
        <taxon>Actinomycetes</taxon>
        <taxon>Actinomycetales</taxon>
        <taxon>Actinomycetaceae</taxon>
        <taxon>Scrofimicrobium</taxon>
    </lineage>
</organism>
<sequence length="146" mass="16757">MMEVVSPAGSFRTPRRRKDRHGRRQNGVLVPAILPASRSRREKFDREILAILTRMKARFPEIGEIEFGVEDVPPSTPAPWEDFDVCLARSFPRDRTRGLANRIVVYRRPVMQRCGPEGCYPLLRLLLAYRISELLTVDPEELLAIG</sequence>
<dbReference type="RefSeq" id="WP_350258667.1">
    <property type="nucleotide sequence ID" value="NZ_CP138335.1"/>
</dbReference>
<gene>
    <name evidence="2" type="ORF">SAC06_02620</name>
</gene>
<dbReference type="AlphaFoldDB" id="A0AAU7V8X7"/>
<feature type="compositionally biased region" description="Basic residues" evidence="1">
    <location>
        <begin position="13"/>
        <end position="24"/>
    </location>
</feature>
<feature type="region of interest" description="Disordered" evidence="1">
    <location>
        <begin position="1"/>
        <end position="24"/>
    </location>
</feature>
<dbReference type="EMBL" id="CP138335">
    <property type="protein sequence ID" value="XBW08468.1"/>
    <property type="molecule type" value="Genomic_DNA"/>
</dbReference>